<accession>A0A948WYM2</accession>
<protein>
    <submittedName>
        <fullName evidence="1">Uncharacterized protein</fullName>
    </submittedName>
</protein>
<organism evidence="1 2">
    <name type="scientific">Candidatus Phocaeicola faecigallinarum</name>
    <dbReference type="NCBI Taxonomy" id="2838732"/>
    <lineage>
        <taxon>Bacteria</taxon>
        <taxon>Pseudomonadati</taxon>
        <taxon>Bacteroidota</taxon>
        <taxon>Bacteroidia</taxon>
        <taxon>Bacteroidales</taxon>
        <taxon>Bacteroidaceae</taxon>
        <taxon>Phocaeicola</taxon>
    </lineage>
</organism>
<dbReference type="EMBL" id="JAHLFW010000111">
    <property type="protein sequence ID" value="MBU3839296.1"/>
    <property type="molecule type" value="Genomic_DNA"/>
</dbReference>
<proteinExistence type="predicted"/>
<reference evidence="1" key="1">
    <citation type="journal article" date="2021" name="PeerJ">
        <title>Extensive microbial diversity within the chicken gut microbiome revealed by metagenomics and culture.</title>
        <authorList>
            <person name="Gilroy R."/>
            <person name="Ravi A."/>
            <person name="Getino M."/>
            <person name="Pursley I."/>
            <person name="Horton D.L."/>
            <person name="Alikhan N.F."/>
            <person name="Baker D."/>
            <person name="Gharbi K."/>
            <person name="Hall N."/>
            <person name="Watson M."/>
            <person name="Adriaenssens E.M."/>
            <person name="Foster-Nyarko E."/>
            <person name="Jarju S."/>
            <person name="Secka A."/>
            <person name="Antonio M."/>
            <person name="Oren A."/>
            <person name="Chaudhuri R.R."/>
            <person name="La Ragione R."/>
            <person name="Hildebrand F."/>
            <person name="Pallen M.J."/>
        </authorList>
    </citation>
    <scope>NUCLEOTIDE SEQUENCE</scope>
    <source>
        <strain evidence="1">G4-2901</strain>
    </source>
</reference>
<evidence type="ECO:0000313" key="1">
    <source>
        <dbReference type="EMBL" id="MBU3839296.1"/>
    </source>
</evidence>
<name>A0A948WYM2_9BACT</name>
<dbReference type="AlphaFoldDB" id="A0A948WYM2"/>
<comment type="caution">
    <text evidence="1">The sequence shown here is derived from an EMBL/GenBank/DDBJ whole genome shotgun (WGS) entry which is preliminary data.</text>
</comment>
<sequence length="219" mass="24173">MNYIYLISLFILLPVYAVAQNNESESISLKQDSAYNIKQELMPVSNTDSLSTPLVAPIMQAGMYPSFSMYGISPFSYSYANWELHKGFNASLGMHVTFSPSKYAPSGVGFGQDAAFMYAVPVNNRFSVAAGLYATNMDWGFINYKNVGIAGVAAFKLNDRITLYGYGNKSLMPQRSPLYYPLPNFSPDKLGGMINFKIGESSSISFGVEGIKGYGPYYW</sequence>
<reference evidence="1" key="2">
    <citation type="submission" date="2021-04" db="EMBL/GenBank/DDBJ databases">
        <authorList>
            <person name="Gilroy R."/>
        </authorList>
    </citation>
    <scope>NUCLEOTIDE SEQUENCE</scope>
    <source>
        <strain evidence="1">G4-2901</strain>
    </source>
</reference>
<dbReference type="Proteomes" id="UP000783796">
    <property type="component" value="Unassembled WGS sequence"/>
</dbReference>
<gene>
    <name evidence="1" type="ORF">H9777_13515</name>
</gene>
<evidence type="ECO:0000313" key="2">
    <source>
        <dbReference type="Proteomes" id="UP000783796"/>
    </source>
</evidence>